<evidence type="ECO:0000313" key="3">
    <source>
        <dbReference type="Proteomes" id="UP000001382"/>
    </source>
</evidence>
<reference evidence="2 3" key="1">
    <citation type="journal article" date="2010" name="Stand. Genomic Sci.">
        <title>Complete genome sequence of Geodermatophilus obscurus type strain (G-20).</title>
        <authorList>
            <person name="Ivanova N."/>
            <person name="Sikorski J."/>
            <person name="Jando M."/>
            <person name="Munk C."/>
            <person name="Lapidus A."/>
            <person name="Glavina Del Rio T."/>
            <person name="Copeland A."/>
            <person name="Tice H."/>
            <person name="Cheng J.-F."/>
            <person name="Lucas S."/>
            <person name="Chen F."/>
            <person name="Nolan M."/>
            <person name="Bruce D."/>
            <person name="Goodwin L."/>
            <person name="Pitluck S."/>
            <person name="Mavromatis K."/>
            <person name="Mikhailova N."/>
            <person name="Pati A."/>
            <person name="Chen A."/>
            <person name="Palaniappan K."/>
            <person name="Land M."/>
            <person name="Hauser L."/>
            <person name="Chang Y.-J."/>
            <person name="Jeffries C.D."/>
            <person name="Meincke L."/>
            <person name="Brettin T."/>
            <person name="Detter J.C."/>
            <person name="Detter J.C."/>
            <person name="Rohde M."/>
            <person name="Goeker M."/>
            <person name="Bristow J."/>
            <person name="Eisen J.A."/>
            <person name="Markowitz V."/>
            <person name="Hugenholtz P."/>
            <person name="Kyrpides N.C."/>
            <person name="Klenk H.-P."/>
        </authorList>
    </citation>
    <scope>NUCLEOTIDE SEQUENCE [LARGE SCALE GENOMIC DNA]</scope>
    <source>
        <strain evidence="3">ATCC 25078 / DSM 43160 / JCM 3152 / KCC A-0152 / KCTC 9177 / NBRC 13315 / NRRL B-3577 / G-20</strain>
    </source>
</reference>
<dbReference type="OrthoDB" id="4828421at2"/>
<dbReference type="EMBL" id="CP001867">
    <property type="protein sequence ID" value="ADB74683.1"/>
    <property type="molecule type" value="Genomic_DNA"/>
</dbReference>
<gene>
    <name evidence="2" type="ordered locus">Gobs_1989</name>
</gene>
<dbReference type="eggNOG" id="ENOG5032ZBE">
    <property type="taxonomic scope" value="Bacteria"/>
</dbReference>
<keyword evidence="3" id="KW-1185">Reference proteome</keyword>
<dbReference type="HOGENOM" id="CLU_185990_0_0_11"/>
<feature type="region of interest" description="Disordered" evidence="1">
    <location>
        <begin position="77"/>
        <end position="99"/>
    </location>
</feature>
<dbReference type="AlphaFoldDB" id="D2SEZ3"/>
<reference evidence="3" key="2">
    <citation type="submission" date="2010-01" db="EMBL/GenBank/DDBJ databases">
        <title>The complete genome of Geodermatophilus obscurus DSM 43160.</title>
        <authorList>
            <consortium name="US DOE Joint Genome Institute (JGI-PGF)"/>
            <person name="Lucas S."/>
            <person name="Copeland A."/>
            <person name="Lapidus A."/>
            <person name="Glavina del Rio T."/>
            <person name="Dalin E."/>
            <person name="Tice H."/>
            <person name="Bruce D."/>
            <person name="Goodwin L."/>
            <person name="Pitluck S."/>
            <person name="Kyrpides N."/>
            <person name="Mavromatis K."/>
            <person name="Ivanova N."/>
            <person name="Munk A.C."/>
            <person name="Brettin T."/>
            <person name="Detter J.C."/>
            <person name="Han C."/>
            <person name="Larimer F."/>
            <person name="Land M."/>
            <person name="Hauser L."/>
            <person name="Markowitz V."/>
            <person name="Cheng J.-F."/>
            <person name="Hugenholtz P."/>
            <person name="Woyke T."/>
            <person name="Wu D."/>
            <person name="Jando M."/>
            <person name="Schneider S."/>
            <person name="Klenk H.-P."/>
            <person name="Eisen J.A."/>
        </authorList>
    </citation>
    <scope>NUCLEOTIDE SEQUENCE [LARGE SCALE GENOMIC DNA]</scope>
    <source>
        <strain evidence="3">ATCC 25078 / DSM 43160 / JCM 3152 / KCC A-0152 / KCTC 9177 / NBRC 13315 / NRRL B-3577 / G-20</strain>
    </source>
</reference>
<proteinExistence type="predicted"/>
<protein>
    <submittedName>
        <fullName evidence="2">Uncharacterized protein</fullName>
    </submittedName>
</protein>
<name>D2SEZ3_GEOOG</name>
<accession>D2SEZ3</accession>
<sequence length="99" mass="10670">MSEMSTDRSPELGQYEIRLEGRLHSRWAAWFDGMSLTNESDGTTVLSGPVVDQAALHGLLQKVRDAGLPLISVAQVDPPRPMCPAPSLADPSTHTGRST</sequence>
<dbReference type="Proteomes" id="UP000001382">
    <property type="component" value="Chromosome"/>
</dbReference>
<feature type="compositionally biased region" description="Polar residues" evidence="1">
    <location>
        <begin position="90"/>
        <end position="99"/>
    </location>
</feature>
<dbReference type="KEGG" id="gob:Gobs_1989"/>
<evidence type="ECO:0000313" key="2">
    <source>
        <dbReference type="EMBL" id="ADB74683.1"/>
    </source>
</evidence>
<dbReference type="STRING" id="526225.Gobs_1989"/>
<evidence type="ECO:0000256" key="1">
    <source>
        <dbReference type="SAM" id="MobiDB-lite"/>
    </source>
</evidence>
<organism evidence="2 3">
    <name type="scientific">Geodermatophilus obscurus (strain ATCC 25078 / DSM 43160 / JCM 3152 / CCUG 61914 / KCC A-0152 / KCTC 9177 / NBRC 13315 / NRRL B-3577 / G-20)</name>
    <dbReference type="NCBI Taxonomy" id="526225"/>
    <lineage>
        <taxon>Bacteria</taxon>
        <taxon>Bacillati</taxon>
        <taxon>Actinomycetota</taxon>
        <taxon>Actinomycetes</taxon>
        <taxon>Geodermatophilales</taxon>
        <taxon>Geodermatophilaceae</taxon>
        <taxon>Geodermatophilus</taxon>
    </lineage>
</organism>